<keyword evidence="8" id="KW-1185">Reference proteome</keyword>
<dbReference type="EMBL" id="FMYI01000006">
    <property type="protein sequence ID" value="SDC30544.1"/>
    <property type="molecule type" value="Genomic_DNA"/>
</dbReference>
<dbReference type="AlphaFoldDB" id="A0A1G6KHU9"/>
<protein>
    <submittedName>
        <fullName evidence="7">Sodium/proton antiporter, CPA1 family</fullName>
    </submittedName>
</protein>
<dbReference type="InterPro" id="IPR006153">
    <property type="entry name" value="Cation/H_exchanger_TM"/>
</dbReference>
<feature type="transmembrane region" description="Helical" evidence="5">
    <location>
        <begin position="82"/>
        <end position="108"/>
    </location>
</feature>
<evidence type="ECO:0000256" key="1">
    <source>
        <dbReference type="ARBA" id="ARBA00004141"/>
    </source>
</evidence>
<feature type="transmembrane region" description="Helical" evidence="5">
    <location>
        <begin position="49"/>
        <end position="70"/>
    </location>
</feature>
<dbReference type="GO" id="GO:0016020">
    <property type="term" value="C:membrane"/>
    <property type="evidence" value="ECO:0007669"/>
    <property type="project" value="UniProtKB-SubCell"/>
</dbReference>
<keyword evidence="2 5" id="KW-0812">Transmembrane</keyword>
<accession>A0A1G6KHU9</accession>
<dbReference type="Proteomes" id="UP000242949">
    <property type="component" value="Unassembled WGS sequence"/>
</dbReference>
<dbReference type="PANTHER" id="PTHR31102:SF1">
    <property type="entry name" value="CATION_H+ EXCHANGER DOMAIN-CONTAINING PROTEIN"/>
    <property type="match status" value="1"/>
</dbReference>
<evidence type="ECO:0000256" key="5">
    <source>
        <dbReference type="SAM" id="Phobius"/>
    </source>
</evidence>
<evidence type="ECO:0000259" key="6">
    <source>
        <dbReference type="Pfam" id="PF00999"/>
    </source>
</evidence>
<dbReference type="GO" id="GO:0015297">
    <property type="term" value="F:antiporter activity"/>
    <property type="evidence" value="ECO:0007669"/>
    <property type="project" value="InterPro"/>
</dbReference>
<name>A0A1G6KHU9_9BACI</name>
<evidence type="ECO:0000256" key="3">
    <source>
        <dbReference type="ARBA" id="ARBA00022989"/>
    </source>
</evidence>
<gene>
    <name evidence="7" type="ORF">SAMN05421734_10697</name>
</gene>
<comment type="subcellular location">
    <subcellularLocation>
        <location evidence="1">Membrane</location>
        <topology evidence="1">Multi-pass membrane protein</topology>
    </subcellularLocation>
</comment>
<dbReference type="InterPro" id="IPR051843">
    <property type="entry name" value="CPA1_transporter"/>
</dbReference>
<feature type="domain" description="Cation/H+ exchanger transmembrane" evidence="6">
    <location>
        <begin position="10"/>
        <end position="383"/>
    </location>
</feature>
<dbReference type="RefSeq" id="WP_090795945.1">
    <property type="nucleotide sequence ID" value="NZ_FMYI01000006.1"/>
</dbReference>
<dbReference type="Pfam" id="PF00999">
    <property type="entry name" value="Na_H_Exchanger"/>
    <property type="match status" value="1"/>
</dbReference>
<feature type="transmembrane region" description="Helical" evidence="5">
    <location>
        <begin position="185"/>
        <end position="208"/>
    </location>
</feature>
<feature type="transmembrane region" description="Helical" evidence="5">
    <location>
        <begin position="263"/>
        <end position="285"/>
    </location>
</feature>
<dbReference type="Gene3D" id="1.20.1530.20">
    <property type="match status" value="1"/>
</dbReference>
<keyword evidence="4 5" id="KW-0472">Membrane</keyword>
<dbReference type="InterPro" id="IPR038770">
    <property type="entry name" value="Na+/solute_symporter_sf"/>
</dbReference>
<dbReference type="OrthoDB" id="9790604at2"/>
<sequence>MLESIALLLLLGFIMAKVVSAFKLPGLLGMLVIGVIVGPYAMDVLDDGLLLVSQDLRSFALIVILIRAGLGIKRQQLKKVGVLVAKISSIPCLLEGFTVLAIAYYWLGFSFAEAGMLGFVLAAVSPAVVVPSVLELKEARLGENKQVPTLLLTGTSIDDVFAITLFTFFLGLGTTTGNTNVFLEIVNIPFSIIFGVLGGAIIAFLLIYVFKWKALFDHQTEKMVLILSLAILYYEFGEWIGIASLLGVMTLGFVLLEKIPKESAFFSGQLASTWIFAQIILFTLVGAEVNLEVAFEAGLVGLVVILIGLVGRGVGTMVATMGSNLSYKERLFCVIAYMPKATVQAAIGSIPLASGVDAGGTILAFAVLSIVVTAPIGALLIKFTAPRLLEQATN</sequence>
<keyword evidence="3 5" id="KW-1133">Transmembrane helix</keyword>
<dbReference type="PANTHER" id="PTHR31102">
    <property type="match status" value="1"/>
</dbReference>
<evidence type="ECO:0000313" key="8">
    <source>
        <dbReference type="Proteomes" id="UP000242949"/>
    </source>
</evidence>
<feature type="transmembrane region" description="Helical" evidence="5">
    <location>
        <begin position="297"/>
        <end position="319"/>
    </location>
</feature>
<feature type="transmembrane region" description="Helical" evidence="5">
    <location>
        <begin position="114"/>
        <end position="136"/>
    </location>
</feature>
<dbReference type="GO" id="GO:1902600">
    <property type="term" value="P:proton transmembrane transport"/>
    <property type="evidence" value="ECO:0007669"/>
    <property type="project" value="InterPro"/>
</dbReference>
<evidence type="ECO:0000256" key="2">
    <source>
        <dbReference type="ARBA" id="ARBA00022692"/>
    </source>
</evidence>
<dbReference type="STRING" id="1612202.SAMN05421734_10697"/>
<feature type="transmembrane region" description="Helical" evidence="5">
    <location>
        <begin position="362"/>
        <end position="381"/>
    </location>
</feature>
<reference evidence="8" key="1">
    <citation type="submission" date="2016-09" db="EMBL/GenBank/DDBJ databases">
        <authorList>
            <person name="Varghese N."/>
            <person name="Submissions S."/>
        </authorList>
    </citation>
    <scope>NUCLEOTIDE SEQUENCE [LARGE SCALE GENOMIC DNA]</scope>
    <source>
        <strain evidence="8">S5</strain>
    </source>
</reference>
<evidence type="ECO:0000256" key="4">
    <source>
        <dbReference type="ARBA" id="ARBA00023136"/>
    </source>
</evidence>
<feature type="transmembrane region" description="Helical" evidence="5">
    <location>
        <begin position="148"/>
        <end position="173"/>
    </location>
</feature>
<evidence type="ECO:0000313" key="7">
    <source>
        <dbReference type="EMBL" id="SDC30544.1"/>
    </source>
</evidence>
<proteinExistence type="predicted"/>
<organism evidence="7 8">
    <name type="scientific">Pelagirhabdus alkalitolerans</name>
    <dbReference type="NCBI Taxonomy" id="1612202"/>
    <lineage>
        <taxon>Bacteria</taxon>
        <taxon>Bacillati</taxon>
        <taxon>Bacillota</taxon>
        <taxon>Bacilli</taxon>
        <taxon>Bacillales</taxon>
        <taxon>Bacillaceae</taxon>
        <taxon>Pelagirhabdus</taxon>
    </lineage>
</organism>